<keyword evidence="3" id="KW-0812">Transmembrane</keyword>
<keyword evidence="2" id="KW-1003">Cell membrane</keyword>
<dbReference type="InterPro" id="IPR018076">
    <property type="entry name" value="T2SS_GspF_dom"/>
</dbReference>
<evidence type="ECO:0000313" key="8">
    <source>
        <dbReference type="Proteomes" id="UP000003422"/>
    </source>
</evidence>
<dbReference type="PATRIC" id="fig|997350.3.peg.2119"/>
<reference evidence="7 8" key="1">
    <citation type="submission" date="2011-06" db="EMBL/GenBank/DDBJ databases">
        <authorList>
            <person name="Muzny D."/>
            <person name="Qin X."/>
            <person name="Deng J."/>
            <person name="Jiang H."/>
            <person name="Liu Y."/>
            <person name="Qu J."/>
            <person name="Song X.-Z."/>
            <person name="Zhang L."/>
            <person name="Thornton R."/>
            <person name="Coyle M."/>
            <person name="Francisco L."/>
            <person name="Jackson L."/>
            <person name="Javaid M."/>
            <person name="Korchina V."/>
            <person name="Kovar C."/>
            <person name="Mata R."/>
            <person name="Mathew T."/>
            <person name="Ngo R."/>
            <person name="Nguyen L."/>
            <person name="Nguyen N."/>
            <person name="Okwuonu G."/>
            <person name="Ongeri F."/>
            <person name="Pham C."/>
            <person name="Simmons D."/>
            <person name="Wilczek-Boney K."/>
            <person name="Hale W."/>
            <person name="Jakkamsetti A."/>
            <person name="Pham P."/>
            <person name="Ruth R."/>
            <person name="San Lucas F."/>
            <person name="Warren J."/>
            <person name="Zhang J."/>
            <person name="Zhao Z."/>
            <person name="Zhou C."/>
            <person name="Zhu D."/>
            <person name="Lee S."/>
            <person name="Bess C."/>
            <person name="Blankenburg K."/>
            <person name="Forbes L."/>
            <person name="Fu Q."/>
            <person name="Gubbala S."/>
            <person name="Hirani K."/>
            <person name="Jayaseelan J.C."/>
            <person name="Lara F."/>
            <person name="Munidasa M."/>
            <person name="Palculict T."/>
            <person name="Patil S."/>
            <person name="Pu L.-L."/>
            <person name="Saada N."/>
            <person name="Tang L."/>
            <person name="Weissenberger G."/>
            <person name="Zhu Y."/>
            <person name="Hemphill L."/>
            <person name="Shang Y."/>
            <person name="Youmans B."/>
            <person name="Ayvaz T."/>
            <person name="Ross M."/>
            <person name="Santibanez J."/>
            <person name="Aqrawi P."/>
            <person name="Gross S."/>
            <person name="Joshi V."/>
            <person name="Fowler G."/>
            <person name="Nazareth L."/>
            <person name="Reid J."/>
            <person name="Worley K."/>
            <person name="Petrosino J."/>
            <person name="Highlander S."/>
            <person name="Gibbs R."/>
        </authorList>
    </citation>
    <scope>NUCLEOTIDE SEQUENCE [LARGE SCALE GENOMIC DNA]</scope>
    <source>
        <strain evidence="7 8">ATCC 29427</strain>
    </source>
</reference>
<keyword evidence="8" id="KW-1185">Reference proteome</keyword>
<protein>
    <recommendedName>
        <fullName evidence="6">Type II secretion system protein GspF domain-containing protein</fullName>
    </recommendedName>
</protein>
<dbReference type="Pfam" id="PF00482">
    <property type="entry name" value="T2SSF"/>
    <property type="match status" value="1"/>
</dbReference>
<dbReference type="HOGENOM" id="CLU_3028284_0_0_9"/>
<organism evidence="7 8">
    <name type="scientific">Peptoniphilus indolicus ATCC 29427</name>
    <dbReference type="NCBI Taxonomy" id="997350"/>
    <lineage>
        <taxon>Bacteria</taxon>
        <taxon>Bacillati</taxon>
        <taxon>Bacillota</taxon>
        <taxon>Tissierellia</taxon>
        <taxon>Tissierellales</taxon>
        <taxon>Peptoniphilaceae</taxon>
        <taxon>Peptoniphilus</taxon>
    </lineage>
</organism>
<sequence length="55" mass="6327">MMSFLLNSKVIMSSALEITRDSISNLHMKKEIEKSIERLYSGIDLSKSLEESVFF</sequence>
<accession>G4D753</accession>
<dbReference type="Proteomes" id="UP000003422">
    <property type="component" value="Unassembled WGS sequence"/>
</dbReference>
<evidence type="ECO:0000256" key="2">
    <source>
        <dbReference type="ARBA" id="ARBA00022475"/>
    </source>
</evidence>
<comment type="caution">
    <text evidence="7">The sequence shown here is derived from an EMBL/GenBank/DDBJ whole genome shotgun (WGS) entry which is preliminary data.</text>
</comment>
<keyword evidence="4" id="KW-1133">Transmembrane helix</keyword>
<dbReference type="Gene3D" id="1.20.81.30">
    <property type="entry name" value="Type II secretion system (T2SS), domain F"/>
    <property type="match status" value="1"/>
</dbReference>
<evidence type="ECO:0000256" key="1">
    <source>
        <dbReference type="ARBA" id="ARBA00004651"/>
    </source>
</evidence>
<dbReference type="EMBL" id="AGBB01000276">
    <property type="protein sequence ID" value="EGY76266.1"/>
    <property type="molecule type" value="Genomic_DNA"/>
</dbReference>
<evidence type="ECO:0000259" key="6">
    <source>
        <dbReference type="Pfam" id="PF00482"/>
    </source>
</evidence>
<dbReference type="STRING" id="997350.HMPREF9129_2233"/>
<evidence type="ECO:0000256" key="4">
    <source>
        <dbReference type="ARBA" id="ARBA00022989"/>
    </source>
</evidence>
<dbReference type="GO" id="GO:0005886">
    <property type="term" value="C:plasma membrane"/>
    <property type="evidence" value="ECO:0007669"/>
    <property type="project" value="UniProtKB-SubCell"/>
</dbReference>
<name>G4D753_9FIRM</name>
<keyword evidence="5" id="KW-0472">Membrane</keyword>
<comment type="subcellular location">
    <subcellularLocation>
        <location evidence="1">Cell membrane</location>
        <topology evidence="1">Multi-pass membrane protein</topology>
    </subcellularLocation>
</comment>
<feature type="domain" description="Type II secretion system protein GspF" evidence="6">
    <location>
        <begin position="2"/>
        <end position="52"/>
    </location>
</feature>
<dbReference type="InterPro" id="IPR042094">
    <property type="entry name" value="T2SS_GspF_sf"/>
</dbReference>
<proteinExistence type="predicted"/>
<dbReference type="AlphaFoldDB" id="G4D753"/>
<gene>
    <name evidence="7" type="ORF">HMPREF9129_2233</name>
</gene>
<evidence type="ECO:0000313" key="7">
    <source>
        <dbReference type="EMBL" id="EGY76266.1"/>
    </source>
</evidence>
<evidence type="ECO:0000256" key="3">
    <source>
        <dbReference type="ARBA" id="ARBA00022692"/>
    </source>
</evidence>
<evidence type="ECO:0000256" key="5">
    <source>
        <dbReference type="ARBA" id="ARBA00023136"/>
    </source>
</evidence>